<sequence>MPIPTVSCACRCITICQKTMPSSFPRRLRSTMGKGKASASIASSSGIPPKVSVVIPCYYSEKTIAKVVEGTRAELRRMGLRYEFVLVNDGSTDGTFDEICKLSEVDPCVVGINFARNFGQHNAIIAGLRHASGDYVMLMDDDMQTHPSQCEKLLDVALEGVYDVVFAKYPDHREAWWRRLGSNFTLWTMRVLTGRPKDIEASNFLVMKRFISDELTRYDGPYVYIQGLLFQATRKMANVAVEHFDREVGTSGYTFKSLFRLWSTVLNFSMVPLRLASLVGAVLGAVGLVFAVVVVVQRIFDPSMQMGWSSIMAVLLMCSGLVLLFLGLIGEYLGRLFMTVNKMPQYVLRKVVGGKGEGVEDAL</sequence>
<dbReference type="Proteomes" id="UP000236488">
    <property type="component" value="Unassembled WGS sequence"/>
</dbReference>
<dbReference type="InterPro" id="IPR029044">
    <property type="entry name" value="Nucleotide-diphossugar_trans"/>
</dbReference>
<dbReference type="InterPro" id="IPR050256">
    <property type="entry name" value="Glycosyltransferase_2"/>
</dbReference>
<keyword evidence="4 11" id="KW-0808">Transferase</keyword>
<dbReference type="EMBL" id="PPEL01000072">
    <property type="protein sequence ID" value="PNV64720.1"/>
    <property type="molecule type" value="Genomic_DNA"/>
</dbReference>
<proteinExistence type="inferred from homology"/>
<reference evidence="11 12" key="1">
    <citation type="journal article" date="2018" name="Int. J. Syst. Evol. Microbiol.">
        <title>Rubneribacter badeniensis gen. nov., sp. nov. and Enteroscipio rubneri gen. nov., sp. nov., new members of the Eggerthellaceae isolated from human faeces.</title>
        <authorList>
            <person name="Danylec N."/>
            <person name="Gobl A."/>
            <person name="Stoll D.A."/>
            <person name="Hetzer B."/>
            <person name="Kulling S.E."/>
            <person name="Huch M."/>
        </authorList>
    </citation>
    <scope>NUCLEOTIDE SEQUENCE [LARGE SCALE GENOMIC DNA]</scope>
    <source>
        <strain evidence="11 12">ResAG-85</strain>
    </source>
</reference>
<evidence type="ECO:0000256" key="3">
    <source>
        <dbReference type="ARBA" id="ARBA00022676"/>
    </source>
</evidence>
<evidence type="ECO:0000256" key="9">
    <source>
        <dbReference type="SAM" id="Phobius"/>
    </source>
</evidence>
<accession>A0A2K2U3G5</accession>
<keyword evidence="7 9" id="KW-1133">Transmembrane helix</keyword>
<dbReference type="CDD" id="cd04187">
    <property type="entry name" value="DPM1_like_bac"/>
    <property type="match status" value="1"/>
</dbReference>
<name>A0A2K2U3G5_9ACTN</name>
<keyword evidence="8 9" id="KW-0472">Membrane</keyword>
<keyword evidence="2" id="KW-1003">Cell membrane</keyword>
<evidence type="ECO:0000256" key="5">
    <source>
        <dbReference type="ARBA" id="ARBA00022692"/>
    </source>
</evidence>
<dbReference type="GO" id="GO:0005886">
    <property type="term" value="C:plasma membrane"/>
    <property type="evidence" value="ECO:0007669"/>
    <property type="project" value="TreeGrafter"/>
</dbReference>
<evidence type="ECO:0000256" key="6">
    <source>
        <dbReference type="ARBA" id="ARBA00022985"/>
    </source>
</evidence>
<dbReference type="GO" id="GO:0099621">
    <property type="term" value="F:undecaprenyl-phosphate 4-deoxy-4-formamido-L-arabinose transferase activity"/>
    <property type="evidence" value="ECO:0007669"/>
    <property type="project" value="TreeGrafter"/>
</dbReference>
<dbReference type="GO" id="GO:0009103">
    <property type="term" value="P:lipopolysaccharide biosynthetic process"/>
    <property type="evidence" value="ECO:0007669"/>
    <property type="project" value="UniProtKB-KW"/>
</dbReference>
<comment type="similarity">
    <text evidence="1">Belongs to the glycosyltransferase 2 family.</text>
</comment>
<evidence type="ECO:0000259" key="10">
    <source>
        <dbReference type="Pfam" id="PF00535"/>
    </source>
</evidence>
<organism evidence="11 12">
    <name type="scientific">Rubneribacter badeniensis</name>
    <dbReference type="NCBI Taxonomy" id="2070688"/>
    <lineage>
        <taxon>Bacteria</taxon>
        <taxon>Bacillati</taxon>
        <taxon>Actinomycetota</taxon>
        <taxon>Coriobacteriia</taxon>
        <taxon>Eggerthellales</taxon>
        <taxon>Eggerthellaceae</taxon>
        <taxon>Rubneribacter</taxon>
    </lineage>
</organism>
<dbReference type="Pfam" id="PF00535">
    <property type="entry name" value="Glycos_transf_2"/>
    <property type="match status" value="1"/>
</dbReference>
<evidence type="ECO:0000256" key="1">
    <source>
        <dbReference type="ARBA" id="ARBA00006739"/>
    </source>
</evidence>
<dbReference type="InterPro" id="IPR001173">
    <property type="entry name" value="Glyco_trans_2-like"/>
</dbReference>
<evidence type="ECO:0000256" key="7">
    <source>
        <dbReference type="ARBA" id="ARBA00022989"/>
    </source>
</evidence>
<feature type="transmembrane region" description="Helical" evidence="9">
    <location>
        <begin position="306"/>
        <end position="333"/>
    </location>
</feature>
<feature type="transmembrane region" description="Helical" evidence="9">
    <location>
        <begin position="275"/>
        <end position="300"/>
    </location>
</feature>
<dbReference type="AlphaFoldDB" id="A0A2K2U3G5"/>
<feature type="domain" description="Glycosyltransferase 2-like" evidence="10">
    <location>
        <begin position="52"/>
        <end position="182"/>
    </location>
</feature>
<keyword evidence="3" id="KW-0328">Glycosyltransferase</keyword>
<protein>
    <submittedName>
        <fullName evidence="11">Glycosyltransferase</fullName>
    </submittedName>
</protein>
<evidence type="ECO:0000313" key="11">
    <source>
        <dbReference type="EMBL" id="PNV64720.1"/>
    </source>
</evidence>
<dbReference type="PANTHER" id="PTHR48090">
    <property type="entry name" value="UNDECAPRENYL-PHOSPHATE 4-DEOXY-4-FORMAMIDO-L-ARABINOSE TRANSFERASE-RELATED"/>
    <property type="match status" value="1"/>
</dbReference>
<keyword evidence="5 9" id="KW-0812">Transmembrane</keyword>
<evidence type="ECO:0000313" key="12">
    <source>
        <dbReference type="Proteomes" id="UP000236488"/>
    </source>
</evidence>
<dbReference type="PANTHER" id="PTHR48090:SF3">
    <property type="entry name" value="UNDECAPRENYL-PHOSPHATE 4-DEOXY-4-FORMAMIDO-L-ARABINOSE TRANSFERASE"/>
    <property type="match status" value="1"/>
</dbReference>
<evidence type="ECO:0000256" key="2">
    <source>
        <dbReference type="ARBA" id="ARBA00022475"/>
    </source>
</evidence>
<comment type="caution">
    <text evidence="11">The sequence shown here is derived from an EMBL/GenBank/DDBJ whole genome shotgun (WGS) entry which is preliminary data.</text>
</comment>
<dbReference type="SUPFAM" id="SSF53448">
    <property type="entry name" value="Nucleotide-diphospho-sugar transferases"/>
    <property type="match status" value="1"/>
</dbReference>
<keyword evidence="12" id="KW-1185">Reference proteome</keyword>
<dbReference type="Gene3D" id="3.90.550.10">
    <property type="entry name" value="Spore Coat Polysaccharide Biosynthesis Protein SpsA, Chain A"/>
    <property type="match status" value="1"/>
</dbReference>
<evidence type="ECO:0000256" key="4">
    <source>
        <dbReference type="ARBA" id="ARBA00022679"/>
    </source>
</evidence>
<evidence type="ECO:0000256" key="8">
    <source>
        <dbReference type="ARBA" id="ARBA00023136"/>
    </source>
</evidence>
<gene>
    <name evidence="11" type="ORF">C2L80_10435</name>
</gene>
<keyword evidence="6" id="KW-0448">Lipopolysaccharide biosynthesis</keyword>